<gene>
    <name evidence="1" type="ORF">HO173_011840</name>
</gene>
<reference evidence="1 2" key="1">
    <citation type="journal article" date="2020" name="Genomics">
        <title>Complete, high-quality genomes from long-read metagenomic sequencing of two wolf lichen thalli reveals enigmatic genome architecture.</title>
        <authorList>
            <person name="McKenzie S.K."/>
            <person name="Walston R.F."/>
            <person name="Allen J.L."/>
        </authorList>
    </citation>
    <scope>NUCLEOTIDE SEQUENCE [LARGE SCALE GENOMIC DNA]</scope>
    <source>
        <strain evidence="1">WasteWater2</strain>
    </source>
</reference>
<sequence length="167" mass="18565">MALDNFPRPSSFKAYGKETTVLSYRDSRGRGPLFASFDGSRPNLAVVEPGQDAEDAAGAGIFEQIRMSLSRQRQPHNPVLELKALWMQSGGYDWDLCDAEALEKLSASPEARSIYMSSGNWLSVEDNFVVQSSEHDSGLRAIQVTSEAPEWTPANMIYHIYTIFPDT</sequence>
<organism evidence="1 2">
    <name type="scientific">Letharia columbiana</name>
    <dbReference type="NCBI Taxonomy" id="112416"/>
    <lineage>
        <taxon>Eukaryota</taxon>
        <taxon>Fungi</taxon>
        <taxon>Dikarya</taxon>
        <taxon>Ascomycota</taxon>
        <taxon>Pezizomycotina</taxon>
        <taxon>Lecanoromycetes</taxon>
        <taxon>OSLEUM clade</taxon>
        <taxon>Lecanoromycetidae</taxon>
        <taxon>Lecanorales</taxon>
        <taxon>Lecanorineae</taxon>
        <taxon>Parmeliaceae</taxon>
        <taxon>Letharia</taxon>
    </lineage>
</organism>
<keyword evidence="2" id="KW-1185">Reference proteome</keyword>
<dbReference type="GeneID" id="59293480"/>
<name>A0A8H6CS33_9LECA</name>
<evidence type="ECO:0000313" key="2">
    <source>
        <dbReference type="Proteomes" id="UP000578531"/>
    </source>
</evidence>
<comment type="caution">
    <text evidence="1">The sequence shown here is derived from an EMBL/GenBank/DDBJ whole genome shotgun (WGS) entry which is preliminary data.</text>
</comment>
<accession>A0A8H6CS33</accession>
<evidence type="ECO:0000313" key="1">
    <source>
        <dbReference type="EMBL" id="KAF6228538.1"/>
    </source>
</evidence>
<dbReference type="RefSeq" id="XP_037159353.1">
    <property type="nucleotide sequence ID" value="XM_037313717.1"/>
</dbReference>
<dbReference type="Proteomes" id="UP000578531">
    <property type="component" value="Unassembled WGS sequence"/>
</dbReference>
<proteinExistence type="predicted"/>
<dbReference type="EMBL" id="JACCJC010000079">
    <property type="protein sequence ID" value="KAF6228538.1"/>
    <property type="molecule type" value="Genomic_DNA"/>
</dbReference>
<protein>
    <submittedName>
        <fullName evidence="1">Uncharacterized protein</fullName>
    </submittedName>
</protein>
<dbReference type="AlphaFoldDB" id="A0A8H6CS33"/>